<dbReference type="CDD" id="cd23829">
    <property type="entry name" value="RWD_RWDD2"/>
    <property type="match status" value="1"/>
</dbReference>
<sequence>MSDVKDDLNVEETNRLKETLKMQIVECHMLQSMFPDPQEFVVDPGILCDVEEYAEGKSIEKPPQLNYTINLNISNVKLEIYVDLPMEYPHIEPEIYVRSDKLTRQEQRRLNVNLSDFISELSKDEIVMGFVIAWLQENVSEYLRQDTVENVSIKKSIPEDHVFTRLWIYSHHIYSKIKRKVILDLAHEYSLTGFCLPGKPGIICLEGNETDCEEWWQQVKSMTWKKIACIKKENCNTESSINQLQRFSTFQEISFNSGKMKKQDHHMDFGEFYQYLKEHNSDYMFKELFGIDGK</sequence>
<protein>
    <recommendedName>
        <fullName evidence="1">RWD domain-containing protein</fullName>
    </recommendedName>
</protein>
<name>A0AAN8PYV8_POLSC</name>
<dbReference type="Pfam" id="PF05773">
    <property type="entry name" value="RWD"/>
    <property type="match status" value="1"/>
</dbReference>
<evidence type="ECO:0000313" key="3">
    <source>
        <dbReference type="Proteomes" id="UP001372834"/>
    </source>
</evidence>
<dbReference type="SUPFAM" id="SSF54495">
    <property type="entry name" value="UBC-like"/>
    <property type="match status" value="1"/>
</dbReference>
<reference evidence="2 3" key="1">
    <citation type="submission" date="2023-10" db="EMBL/GenBank/DDBJ databases">
        <title>Genomes of two closely related lineages of the louse Polyplax serrata with different host specificities.</title>
        <authorList>
            <person name="Martinu J."/>
            <person name="Tarabai H."/>
            <person name="Stefka J."/>
            <person name="Hypsa V."/>
        </authorList>
    </citation>
    <scope>NUCLEOTIDE SEQUENCE [LARGE SCALE GENOMIC DNA]</scope>
    <source>
        <strain evidence="2">HR10_N</strain>
    </source>
</reference>
<accession>A0AAN8PYV8</accession>
<dbReference type="CDD" id="cd24163">
    <property type="entry name" value="RWDD2_C"/>
    <property type="match status" value="1"/>
</dbReference>
<dbReference type="Pfam" id="PF06544">
    <property type="entry name" value="Prp3_C"/>
    <property type="match status" value="1"/>
</dbReference>
<dbReference type="InterPro" id="IPR016135">
    <property type="entry name" value="UBQ-conjugating_enzyme/RWD"/>
</dbReference>
<dbReference type="PANTHER" id="PTHR15955:SF8">
    <property type="entry name" value="RWD DOMAIN-CONTAINING PROTEIN 2B-RELATED"/>
    <property type="match status" value="1"/>
</dbReference>
<dbReference type="EMBL" id="JAWJWE010000037">
    <property type="protein sequence ID" value="KAK6626301.1"/>
    <property type="molecule type" value="Genomic_DNA"/>
</dbReference>
<gene>
    <name evidence="2" type="ORF">RUM43_006612</name>
</gene>
<evidence type="ECO:0000259" key="1">
    <source>
        <dbReference type="PROSITE" id="PS50908"/>
    </source>
</evidence>
<dbReference type="PANTHER" id="PTHR15955">
    <property type="entry name" value="RWD DOMAIN CONTAINING PROTEIN 2"/>
    <property type="match status" value="1"/>
</dbReference>
<dbReference type="InterPro" id="IPR059181">
    <property type="entry name" value="RWDD2A-B_C"/>
</dbReference>
<dbReference type="InterPro" id="IPR017359">
    <property type="entry name" value="Phi-like"/>
</dbReference>
<dbReference type="AlphaFoldDB" id="A0AAN8PYV8"/>
<dbReference type="PROSITE" id="PS50908">
    <property type="entry name" value="RWD"/>
    <property type="match status" value="1"/>
</dbReference>
<dbReference type="Gene3D" id="3.10.110.10">
    <property type="entry name" value="Ubiquitin Conjugating Enzyme"/>
    <property type="match status" value="1"/>
</dbReference>
<proteinExistence type="predicted"/>
<organism evidence="2 3">
    <name type="scientific">Polyplax serrata</name>
    <name type="common">Common mouse louse</name>
    <dbReference type="NCBI Taxonomy" id="468196"/>
    <lineage>
        <taxon>Eukaryota</taxon>
        <taxon>Metazoa</taxon>
        <taxon>Ecdysozoa</taxon>
        <taxon>Arthropoda</taxon>
        <taxon>Hexapoda</taxon>
        <taxon>Insecta</taxon>
        <taxon>Pterygota</taxon>
        <taxon>Neoptera</taxon>
        <taxon>Paraneoptera</taxon>
        <taxon>Psocodea</taxon>
        <taxon>Troctomorpha</taxon>
        <taxon>Phthiraptera</taxon>
        <taxon>Anoplura</taxon>
        <taxon>Polyplacidae</taxon>
        <taxon>Polyplax</taxon>
    </lineage>
</organism>
<feature type="domain" description="RWD" evidence="1">
    <location>
        <begin position="38"/>
        <end position="142"/>
    </location>
</feature>
<dbReference type="InterPro" id="IPR006575">
    <property type="entry name" value="RWD_dom"/>
</dbReference>
<evidence type="ECO:0000313" key="2">
    <source>
        <dbReference type="EMBL" id="KAK6626301.1"/>
    </source>
</evidence>
<dbReference type="Proteomes" id="UP001372834">
    <property type="component" value="Unassembled WGS sequence"/>
</dbReference>
<dbReference type="PIRSF" id="PIRSF038021">
    <property type="entry name" value="UCP038021_RWDD2"/>
    <property type="match status" value="1"/>
</dbReference>
<comment type="caution">
    <text evidence="2">The sequence shown here is derived from an EMBL/GenBank/DDBJ whole genome shotgun (WGS) entry which is preliminary data.</text>
</comment>
<dbReference type="InterPro" id="IPR010541">
    <property type="entry name" value="Prp3_C"/>
</dbReference>